<dbReference type="SMART" id="SM00487">
    <property type="entry name" value="DEXDc"/>
    <property type="match status" value="1"/>
</dbReference>
<name>J9VZT8_CRYN9</name>
<dbReference type="HOGENOM" id="CLU_285128_0_0_1"/>
<dbReference type="RefSeq" id="XP_012052914.1">
    <property type="nucleotide sequence ID" value="XM_012197524.1"/>
</dbReference>
<reference evidence="3 5" key="3">
    <citation type="journal article" date="2014" name="PLoS Genet.">
        <title>Analysis of the genome and transcriptome of Cryptococcus neoformans var. grubii reveals complex RNA expression and microevolution leading to virulence attenuation.</title>
        <authorList>
            <person name="Janbon G."/>
            <person name="Ormerod K.L."/>
            <person name="Paulet D."/>
            <person name="Byrnes E.J.III."/>
            <person name="Yadav V."/>
            <person name="Chatterjee G."/>
            <person name="Mullapudi N."/>
            <person name="Hon C.C."/>
            <person name="Billmyre R.B."/>
            <person name="Brunel F."/>
            <person name="Bahn Y.S."/>
            <person name="Chen W."/>
            <person name="Chen Y."/>
            <person name="Chow E.W."/>
            <person name="Coppee J.Y."/>
            <person name="Floyd-Averette A."/>
            <person name="Gaillardin C."/>
            <person name="Gerik K.J."/>
            <person name="Goldberg J."/>
            <person name="Gonzalez-Hilarion S."/>
            <person name="Gujja S."/>
            <person name="Hamlin J.L."/>
            <person name="Hsueh Y.P."/>
            <person name="Ianiri G."/>
            <person name="Jones S."/>
            <person name="Kodira C.D."/>
            <person name="Kozubowski L."/>
            <person name="Lam W."/>
            <person name="Marra M."/>
            <person name="Mesner L.D."/>
            <person name="Mieczkowski P.A."/>
            <person name="Moyrand F."/>
            <person name="Nielsen K."/>
            <person name="Proux C."/>
            <person name="Rossignol T."/>
            <person name="Schein J.E."/>
            <person name="Sun S."/>
            <person name="Wollschlaeger C."/>
            <person name="Wood I.A."/>
            <person name="Zeng Q."/>
            <person name="Neuveglise C."/>
            <person name="Newlon C.S."/>
            <person name="Perfect J.R."/>
            <person name="Lodge J.K."/>
            <person name="Idnurm A."/>
            <person name="Stajich J.E."/>
            <person name="Kronstad J.W."/>
            <person name="Sanyal K."/>
            <person name="Heitman J."/>
            <person name="Fraser J.A."/>
            <person name="Cuomo C.A."/>
            <person name="Dietrich F.S."/>
        </authorList>
    </citation>
    <scope>NUCLEOTIDE SEQUENCE [LARGE SCALE GENOMIC DNA]</scope>
    <source>
        <strain evidence="3">H99</strain>
        <strain evidence="5">H99 / ATCC 208821 / CBS 10515 / FGSC 9487</strain>
    </source>
</reference>
<proteinExistence type="predicted"/>
<dbReference type="GO" id="GO:0005524">
    <property type="term" value="F:ATP binding"/>
    <property type="evidence" value="ECO:0007669"/>
    <property type="project" value="InterPro"/>
</dbReference>
<feature type="compositionally biased region" description="Polar residues" evidence="1">
    <location>
        <begin position="969"/>
        <end position="983"/>
    </location>
</feature>
<reference evidence="3" key="1">
    <citation type="submission" date="2012-09" db="EMBL/GenBank/DDBJ databases">
        <title>The Genome Sequence of Cryptococcus neoformans grubii H99.</title>
        <authorList>
            <consortium name="The Broad Institute Genomics Platform"/>
            <person name="Cuomo C."/>
            <person name="Janbon G.J."/>
            <person name="Paulet D."/>
            <person name="Neuveglise C."/>
            <person name="Dietrich F."/>
            <person name="Allen A."/>
            <person name="Stajich J.S."/>
            <person name="Heitman J."/>
            <person name="Kronstad J."/>
            <person name="Walker B."/>
            <person name="Young S.K."/>
            <person name="Zeng Q."/>
            <person name="Gargeya S."/>
            <person name="Fitzgerald M."/>
            <person name="Haas B."/>
            <person name="Abouelleil A."/>
            <person name="Allen A."/>
            <person name="Alvarado L."/>
            <person name="Chapman S.B."/>
            <person name="Gainer-Dewar J."/>
            <person name="Goldberg J."/>
            <person name="Griggs A."/>
            <person name="Gujja S."/>
            <person name="Hansen M."/>
            <person name="Howarth C."/>
            <person name="Imamovic A."/>
            <person name="Ireland A."/>
            <person name="Larimer J."/>
            <person name="McCowan C."/>
            <person name="Murphy C."/>
            <person name="Pearson M.D."/>
            <person name="Poon T."/>
            <person name="Priest M."/>
            <person name="Roberts A.D."/>
            <person name="Saif S."/>
            <person name="Shea T.D."/>
            <person name="Sykes S.N."/>
            <person name="Wortman J."/>
            <person name="Nusbaum C."/>
            <person name="Birren B."/>
        </authorList>
    </citation>
    <scope>NUCLEOTIDE SEQUENCE</scope>
    <source>
        <strain>H99</strain>
    </source>
</reference>
<feature type="region of interest" description="Disordered" evidence="1">
    <location>
        <begin position="946"/>
        <end position="983"/>
    </location>
</feature>
<dbReference type="VEuPathDB" id="FungiDB:CNAG_06954"/>
<protein>
    <recommendedName>
        <fullName evidence="2">Helicase ATP-binding domain-containing protein</fullName>
    </recommendedName>
</protein>
<dbReference type="Proteomes" id="UP000010091">
    <property type="component" value="Chromosome 9"/>
</dbReference>
<evidence type="ECO:0000256" key="1">
    <source>
        <dbReference type="SAM" id="MobiDB-lite"/>
    </source>
</evidence>
<dbReference type="KEGG" id="cng:CNAG_06954"/>
<dbReference type="KEGG" id="cng:CNAG_06958"/>
<dbReference type="InterPro" id="IPR014001">
    <property type="entry name" value="Helicase_ATP-bd"/>
</dbReference>
<dbReference type="InterPro" id="IPR027417">
    <property type="entry name" value="P-loop_NTPase"/>
</dbReference>
<dbReference type="Gene3D" id="3.40.50.300">
    <property type="entry name" value="P-loop containing nucleotide triphosphate hydrolases"/>
    <property type="match status" value="1"/>
</dbReference>
<dbReference type="InterPro" id="IPR011545">
    <property type="entry name" value="DEAD/DEAH_box_helicase_dom"/>
</dbReference>
<evidence type="ECO:0000313" key="4">
    <source>
        <dbReference type="EMBL" id="AFR98218.1"/>
    </source>
</evidence>
<feature type="domain" description="Helicase ATP-binding" evidence="2">
    <location>
        <begin position="1021"/>
        <end position="1183"/>
    </location>
</feature>
<evidence type="ECO:0000259" key="2">
    <source>
        <dbReference type="PROSITE" id="PS51192"/>
    </source>
</evidence>
<evidence type="ECO:0000313" key="3">
    <source>
        <dbReference type="EMBL" id="AFR97280.1"/>
    </source>
</evidence>
<dbReference type="EMBL" id="CP003830">
    <property type="protein sequence ID" value="AFR98218.1"/>
    <property type="molecule type" value="Genomic_DNA"/>
</dbReference>
<gene>
    <name evidence="3" type="ORF">CNAG_06954</name>
    <name evidence="4" type="ORF">CNAG_06958</name>
</gene>
<sequence length="1195" mass="134746">MFYCSAAVHDVSTYQTSWVSSPDLIMLRLQYLPVYKVFRCTRCMASTNPKAPKGCIHPAKLAKHLLSYHDSKHSLEEIQQQIDRLSSNHPPHESLHPLIPFFPSGILPPAIPGVAREIGFYCTLCKKVHKGDNKVGYSKLITHCNKEHPGHQSHSVIQKGTIQALYYSGRSTFYFPVNPSYSELGAEPAQQAYDQDDMRIRSTHDAAVCTAFDPRDRSPLLTKLKWDLLLQGIPPENILPLVSNPTKDEPLYYNNLLKLWIKGFFMDVNNYVDKNQDSPLLQQVMYLGYELEIVSDKRMRNLKDKTIENYSQLFFKLLLFLIRYHTTDTHPDIKLDLTSAQQEYIDKLLDALSEGDTPDSKEAGLDAILNLGYSLLQQGTVSMNNSSWDQVIYKFLVYTSVREGGVFEEATNIAPRVTRLLWLFRSVVIKKVMNELKDFKGSPEEMHEMSMPYTKVLSRAHHGPFKTLLSVGDDIFGAAYAEERPANCHWLDDDFLSLKVVDTIFHLPTLSKAIRKLSDDLIKQFKEDVCLGLPEDMFISCPQGKKITDNYRDFSLDHNFLLHSGNPWFQGHQDVFIKAVLNHPELRMKFVESVTDGVIQWKMNQVNFWLSVCTNWEEDALALTHLVYGGVARKPELLGMKLRNVPSGFRGVLVWDNMICLLSYYHKSQALSGRRKWIARFLPPDFSDTFIKWIAYIRPAQAYFYRVTGYPRSASIVEDNLWTTGGNIITDNKFSQIFERVTGQYYTNSFGVQIWRHANIGIVDDDKEDGGDDAIEDLQAGHSSAIAIRNYARTTDGTSFLADYFFLQYANCSKRYHSLLQLMTNPPTGKNLNDDERRWKANASKVMGTSIPPSSSAHGNPATSIQGYSQEDVRNLIKQENAAVVREVQSLNTELKQSVVNTIATLLRNPNALPDFISNNGSIPQADPRPAVAEHQVLPGSAVLHCPPPHVTPSAGQPSPSPDIPPGITSVSPSPPLVNTDTLPLSEDSVLQRSLESLLNGTITNRPISFKSTFQREAARAVASLETGNLVLVGPTASGKTYTWMIWAAHQVYQADMKKMVVVCPLIALKEEFYSTALHLNVPAYFWTSSACHPPENAVLIFMSVEDLRENDFQAWLAMNSHKVGRFVFEEVHQALTSLDWRPSMAALRTLSAYPIPKVLVSASLPPSLMPEILQCLWISEATEMRVPVNPRMAM</sequence>
<dbReference type="GO" id="GO:0003676">
    <property type="term" value="F:nucleic acid binding"/>
    <property type="evidence" value="ECO:0007669"/>
    <property type="project" value="InterPro"/>
</dbReference>
<evidence type="ECO:0000313" key="5">
    <source>
        <dbReference type="Proteomes" id="UP000010091"/>
    </source>
</evidence>
<keyword evidence="5" id="KW-1185">Reference proteome</keyword>
<dbReference type="OrthoDB" id="10261556at2759"/>
<dbReference type="AlphaFoldDB" id="J9VZT8"/>
<dbReference type="Pfam" id="PF00270">
    <property type="entry name" value="DEAD"/>
    <property type="match status" value="1"/>
</dbReference>
<dbReference type="VEuPathDB" id="FungiDB:CNAG_06958"/>
<accession>J9VZT8</accession>
<dbReference type="GeneID" id="23890100"/>
<dbReference type="PROSITE" id="PS51192">
    <property type="entry name" value="HELICASE_ATP_BIND_1"/>
    <property type="match status" value="1"/>
</dbReference>
<dbReference type="Proteomes" id="UP000010091">
    <property type="component" value="Chromosome 11"/>
</dbReference>
<dbReference type="SUPFAM" id="SSF52540">
    <property type="entry name" value="P-loop containing nucleoside triphosphate hydrolases"/>
    <property type="match status" value="1"/>
</dbReference>
<organism evidence="3 5">
    <name type="scientific">Cryptococcus neoformans (strain H99 / ATCC 208821 / CBS 10515 / FGSC 9487)</name>
    <name type="common">Cryptococcus neoformans var. grubii serotype A</name>
    <dbReference type="NCBI Taxonomy" id="235443"/>
    <lineage>
        <taxon>Eukaryota</taxon>
        <taxon>Fungi</taxon>
        <taxon>Dikarya</taxon>
        <taxon>Basidiomycota</taxon>
        <taxon>Agaricomycotina</taxon>
        <taxon>Tremellomycetes</taxon>
        <taxon>Tremellales</taxon>
        <taxon>Cryptococcaceae</taxon>
        <taxon>Cryptococcus</taxon>
        <taxon>Cryptococcus neoformans species complex</taxon>
    </lineage>
</organism>
<reference evidence="3" key="2">
    <citation type="submission" date="2012-09" db="EMBL/GenBank/DDBJ databases">
        <authorList>
            <consortium name="The Broad Institute Genome Sequencing Platform"/>
            <person name="Birren B."/>
            <person name="Cuomo C."/>
            <person name="Gargeya S."/>
            <person name="Jaffe D."/>
            <person name="Young S.K."/>
            <person name="Wortman J."/>
            <person name="Zeng Q."/>
            <person name="Alvarado L."/>
            <person name="Dietrich F."/>
            <person name="Allen A."/>
            <person name="Stajich J.E."/>
            <person name="Heitman J."/>
            <person name="Kronstad J."/>
        </authorList>
    </citation>
    <scope>NUCLEOTIDE SEQUENCE</scope>
    <source>
        <strain evidence="3">H99</strain>
    </source>
</reference>
<dbReference type="GeneID" id="23890104"/>
<dbReference type="EMBL" id="CP003828">
    <property type="protein sequence ID" value="AFR97280.1"/>
    <property type="molecule type" value="Genomic_DNA"/>
</dbReference>
<dbReference type="RefSeq" id="XP_012051869.1">
    <property type="nucleotide sequence ID" value="XM_012196479.1"/>
</dbReference>